<name>A0A396SPL6_9LACO</name>
<dbReference type="RefSeq" id="WP_118898340.1">
    <property type="nucleotide sequence ID" value="NZ_QOCV01000016.1"/>
</dbReference>
<sequence>MKKKSSVIGAITFICLILSLGLTQQKALASRWTTYRHPREVKVIKPIKIYKMKFAYPLYKTHAIGSKTLKKGQKVKIQIAASYEWIVTHKGWSNGYFKHGGKYFWQCPTPTGWYKLVK</sequence>
<comment type="caution">
    <text evidence="1">The sequence shown here is derived from an EMBL/GenBank/DDBJ whole genome shotgun (WGS) entry which is preliminary data.</text>
</comment>
<dbReference type="EMBL" id="QOCV01000016">
    <property type="protein sequence ID" value="RHW52652.1"/>
    <property type="molecule type" value="Genomic_DNA"/>
</dbReference>
<organism evidence="1 2">
    <name type="scientific">Lactobacillus bombicola</name>
    <dbReference type="NCBI Taxonomy" id="1505723"/>
    <lineage>
        <taxon>Bacteria</taxon>
        <taxon>Bacillati</taxon>
        <taxon>Bacillota</taxon>
        <taxon>Bacilli</taxon>
        <taxon>Lactobacillales</taxon>
        <taxon>Lactobacillaceae</taxon>
        <taxon>Lactobacillus</taxon>
    </lineage>
</organism>
<proteinExistence type="predicted"/>
<reference evidence="1 2" key="1">
    <citation type="submission" date="2018-07" db="EMBL/GenBank/DDBJ databases">
        <title>Genome sequences of six Lactobacillus spp. isolated from bumble bee guts.</title>
        <authorList>
            <person name="Motta E.V.S."/>
            <person name="Moran N.A."/>
        </authorList>
    </citation>
    <scope>NUCLEOTIDE SEQUENCE [LARGE SCALE GENOMIC DNA]</scope>
    <source>
        <strain evidence="1 2">OCC3</strain>
    </source>
</reference>
<evidence type="ECO:0000313" key="1">
    <source>
        <dbReference type="EMBL" id="RHW52652.1"/>
    </source>
</evidence>
<dbReference type="Proteomes" id="UP000265862">
    <property type="component" value="Unassembled WGS sequence"/>
</dbReference>
<accession>A0A396SPL6</accession>
<protein>
    <submittedName>
        <fullName evidence="1">Uncharacterized protein</fullName>
    </submittedName>
</protein>
<evidence type="ECO:0000313" key="2">
    <source>
        <dbReference type="Proteomes" id="UP000265862"/>
    </source>
</evidence>
<dbReference type="AlphaFoldDB" id="A0A396SPL6"/>
<gene>
    <name evidence="1" type="ORF">DS835_08045</name>
</gene>